<dbReference type="AlphaFoldDB" id="A0A6C0BZ46"/>
<dbReference type="EMBL" id="MN739273">
    <property type="protein sequence ID" value="QHS96658.1"/>
    <property type="molecule type" value="Genomic_DNA"/>
</dbReference>
<proteinExistence type="predicted"/>
<evidence type="ECO:0000313" key="1">
    <source>
        <dbReference type="EMBL" id="QHS96658.1"/>
    </source>
</evidence>
<protein>
    <submittedName>
        <fullName evidence="1">Uncharacterized protein</fullName>
    </submittedName>
</protein>
<accession>A0A6C0BZ46</accession>
<sequence>MKINKEQSALVCNESGCYKLQGVLQNPDNKCDSKECKALETEYSKYMHLGIPVGYYHSKTMYVPEENYQERNRNEVSAVMMIDEKIYSSLIDPSFDNDKEMKKSSKKITK</sequence>
<organism evidence="1">
    <name type="scientific">viral metagenome</name>
    <dbReference type="NCBI Taxonomy" id="1070528"/>
    <lineage>
        <taxon>unclassified sequences</taxon>
        <taxon>metagenomes</taxon>
        <taxon>organismal metagenomes</taxon>
    </lineage>
</organism>
<reference evidence="1" key="1">
    <citation type="journal article" date="2020" name="Nature">
        <title>Giant virus diversity and host interactions through global metagenomics.</title>
        <authorList>
            <person name="Schulz F."/>
            <person name="Roux S."/>
            <person name="Paez-Espino D."/>
            <person name="Jungbluth S."/>
            <person name="Walsh D.A."/>
            <person name="Denef V.J."/>
            <person name="McMahon K.D."/>
            <person name="Konstantinidis K.T."/>
            <person name="Eloe-Fadrosh E.A."/>
            <person name="Kyrpides N.C."/>
            <person name="Woyke T."/>
        </authorList>
    </citation>
    <scope>NUCLEOTIDE SEQUENCE</scope>
    <source>
        <strain evidence="1">GVMAG-M-3300020166-18</strain>
    </source>
</reference>
<name>A0A6C0BZ46_9ZZZZ</name>